<dbReference type="EMBL" id="CAFAAV010000139">
    <property type="protein sequence ID" value="CAB4826658.1"/>
    <property type="molecule type" value="Genomic_DNA"/>
</dbReference>
<dbReference type="AlphaFoldDB" id="A0A6J7A2B4"/>
<name>A0A6J7A2B4_9ZZZZ</name>
<accession>A0A6J7A2B4</accession>
<gene>
    <name evidence="1" type="ORF">UFOPK3099_01736</name>
</gene>
<evidence type="ECO:0000313" key="1">
    <source>
        <dbReference type="EMBL" id="CAB4826658.1"/>
    </source>
</evidence>
<organism evidence="1">
    <name type="scientific">freshwater metagenome</name>
    <dbReference type="NCBI Taxonomy" id="449393"/>
    <lineage>
        <taxon>unclassified sequences</taxon>
        <taxon>metagenomes</taxon>
        <taxon>ecological metagenomes</taxon>
    </lineage>
</organism>
<protein>
    <submittedName>
        <fullName evidence="1">Unannotated protein</fullName>
    </submittedName>
</protein>
<proteinExistence type="predicted"/>
<reference evidence="1" key="1">
    <citation type="submission" date="2020-05" db="EMBL/GenBank/DDBJ databases">
        <authorList>
            <person name="Chiriac C."/>
            <person name="Salcher M."/>
            <person name="Ghai R."/>
            <person name="Kavagutti S V."/>
        </authorList>
    </citation>
    <scope>NUCLEOTIDE SEQUENCE</scope>
</reference>
<sequence length="98" mass="10953">MAKLSTPHLNHVPVMAGGHGAPSVRGFYDRHLVGQFFPEDVVFTPVSRTVDDHQIVDEIVISFTHTRAIDFRLPGVPVTGVEQARLVLDPSLEYRTQY</sequence>